<feature type="transmembrane region" description="Helical" evidence="1">
    <location>
        <begin position="353"/>
        <end position="373"/>
    </location>
</feature>
<sequence>MNICNYESDDSDDYSIHLGVSSIPSCDVNNATVPVMASLVVADECTADHCAATVNFESSLDWAIALQSNGVSNTLTAQLTSGGNTDVVHVATFQPMAAAVMSSGTANISVCATDVDVTGLRFSSVDSCNTAQICRGSSMDTTCTTGLMNNAYVRNVSCSGESCKGKVMLSEPLPCDGSTGIATNLIMGMKVANSTQSNFVSVGSMTAPTFNISDASGFDIGSSELVLTTNTFCVNSGISLNLSFADGSVYGSSETMVEVGKVSKVNSTTNGTVIVELASPLSGELVDDKIEVSLSQCGVSATGLFSVGMGSSGSSSALNGSTEVSNVDAGLTDSTGSVSTQEANSSTGLSNSIIVGSVIAGVALAGFIFEYVYHKRRQPMPMAQDSPVVTPVQVIKANSIEMKRFGAVKVRFSAHFISFQSA</sequence>
<dbReference type="EMBL" id="CAKLCB010000166">
    <property type="protein sequence ID" value="CAH0516395.1"/>
    <property type="molecule type" value="Genomic_DNA"/>
</dbReference>
<name>A0ABN8CTI7_9STRA</name>
<evidence type="ECO:0000313" key="3">
    <source>
        <dbReference type="Proteomes" id="UP001158986"/>
    </source>
</evidence>
<evidence type="ECO:0008006" key="4">
    <source>
        <dbReference type="Google" id="ProtNLM"/>
    </source>
</evidence>
<keyword evidence="1" id="KW-0812">Transmembrane</keyword>
<dbReference type="Proteomes" id="UP001158986">
    <property type="component" value="Unassembled WGS sequence"/>
</dbReference>
<gene>
    <name evidence="2" type="ORF">PBS001_LOCUS3063</name>
</gene>
<evidence type="ECO:0000313" key="2">
    <source>
        <dbReference type="EMBL" id="CAH0516395.1"/>
    </source>
</evidence>
<protein>
    <recommendedName>
        <fullName evidence="4">Transmembrane protein</fullName>
    </recommendedName>
</protein>
<comment type="caution">
    <text evidence="2">The sequence shown here is derived from an EMBL/GenBank/DDBJ whole genome shotgun (WGS) entry which is preliminary data.</text>
</comment>
<accession>A0ABN8CTI7</accession>
<proteinExistence type="predicted"/>
<keyword evidence="3" id="KW-1185">Reference proteome</keyword>
<keyword evidence="1" id="KW-1133">Transmembrane helix</keyword>
<reference evidence="2 3" key="1">
    <citation type="submission" date="2021-11" db="EMBL/GenBank/DDBJ databases">
        <authorList>
            <person name="Islam A."/>
            <person name="Islam S."/>
            <person name="Flora M.S."/>
            <person name="Rahman M."/>
            <person name="Ziaur R.M."/>
            <person name="Epstein J.H."/>
            <person name="Hassan M."/>
            <person name="Klassen M."/>
            <person name="Woodard K."/>
            <person name="Webb A."/>
            <person name="Webby R.J."/>
            <person name="El Zowalaty M.E."/>
        </authorList>
    </citation>
    <scope>NUCLEOTIDE SEQUENCE [LARGE SCALE GENOMIC DNA]</scope>
    <source>
        <strain evidence="2">Pbs1</strain>
    </source>
</reference>
<evidence type="ECO:0000256" key="1">
    <source>
        <dbReference type="SAM" id="Phobius"/>
    </source>
</evidence>
<keyword evidence="1" id="KW-0472">Membrane</keyword>
<organism evidence="2 3">
    <name type="scientific">Peronospora belbahrii</name>
    <dbReference type="NCBI Taxonomy" id="622444"/>
    <lineage>
        <taxon>Eukaryota</taxon>
        <taxon>Sar</taxon>
        <taxon>Stramenopiles</taxon>
        <taxon>Oomycota</taxon>
        <taxon>Peronosporomycetes</taxon>
        <taxon>Peronosporales</taxon>
        <taxon>Peronosporaceae</taxon>
        <taxon>Peronospora</taxon>
    </lineage>
</organism>